<comment type="caution">
    <text evidence="2">The sequence shown here is derived from an EMBL/GenBank/DDBJ whole genome shotgun (WGS) entry which is preliminary data.</text>
</comment>
<protein>
    <submittedName>
        <fullName evidence="2">Uncharacterized protein</fullName>
    </submittedName>
</protein>
<dbReference type="AlphaFoldDB" id="A0A0F9PGG2"/>
<accession>A0A0F9PGG2</accession>
<dbReference type="EMBL" id="LAZR01002957">
    <property type="protein sequence ID" value="KKN23587.1"/>
    <property type="molecule type" value="Genomic_DNA"/>
</dbReference>
<feature type="compositionally biased region" description="Basic and acidic residues" evidence="1">
    <location>
        <begin position="227"/>
        <end position="239"/>
    </location>
</feature>
<evidence type="ECO:0000313" key="2">
    <source>
        <dbReference type="EMBL" id="KKN23587.1"/>
    </source>
</evidence>
<proteinExistence type="predicted"/>
<evidence type="ECO:0000256" key="1">
    <source>
        <dbReference type="SAM" id="MobiDB-lite"/>
    </source>
</evidence>
<reference evidence="2" key="1">
    <citation type="journal article" date="2015" name="Nature">
        <title>Complex archaea that bridge the gap between prokaryotes and eukaryotes.</title>
        <authorList>
            <person name="Spang A."/>
            <person name="Saw J.H."/>
            <person name="Jorgensen S.L."/>
            <person name="Zaremba-Niedzwiedzka K."/>
            <person name="Martijn J."/>
            <person name="Lind A.E."/>
            <person name="van Eijk R."/>
            <person name="Schleper C."/>
            <person name="Guy L."/>
            <person name="Ettema T.J."/>
        </authorList>
    </citation>
    <scope>NUCLEOTIDE SEQUENCE</scope>
</reference>
<sequence>MEITVLNVYPHPCTSAFEYGSFKVGPAPEDGFALLKIVEYHHPQGWGYGAGFSKNPVPEWDEEKGQQKMFYRPITALEIAQNVMREHQKVGVTVLAGEQPTEEELTAARERMEQFYLALIDQADREWIRLGNQPGVISPLAIEAGKYLKKKGHPALSVARAWLERTGVTAPKGTQDCPVCGEEIKRDVLKCAKCGEFVDREKAIELGYLKPTTPRRGAMSSALVEGHQAEQKEAGAEGD</sequence>
<name>A0A0F9PGG2_9ZZZZ</name>
<organism evidence="2">
    <name type="scientific">marine sediment metagenome</name>
    <dbReference type="NCBI Taxonomy" id="412755"/>
    <lineage>
        <taxon>unclassified sequences</taxon>
        <taxon>metagenomes</taxon>
        <taxon>ecological metagenomes</taxon>
    </lineage>
</organism>
<feature type="region of interest" description="Disordered" evidence="1">
    <location>
        <begin position="217"/>
        <end position="239"/>
    </location>
</feature>
<gene>
    <name evidence="2" type="ORF">LCGC14_0903360</name>
</gene>